<keyword evidence="2" id="KW-0349">Heme</keyword>
<dbReference type="GO" id="GO:0020037">
    <property type="term" value="F:heme binding"/>
    <property type="evidence" value="ECO:0007669"/>
    <property type="project" value="InterPro"/>
</dbReference>
<dbReference type="Pfam" id="PF00067">
    <property type="entry name" value="p450"/>
    <property type="match status" value="1"/>
</dbReference>
<accession>A0A6M2BQ41</accession>
<reference evidence="3 4" key="1">
    <citation type="journal article" date="2014" name="Int. J. Syst. Evol. Microbiol.">
        <title>Solimonas terrae sp. nov., isolated from soil.</title>
        <authorList>
            <person name="Kim S.J."/>
            <person name="Moon J.Y."/>
            <person name="Weon H.Y."/>
            <person name="Ahn J.H."/>
            <person name="Chen W.M."/>
            <person name="Kwon S.W."/>
        </authorList>
    </citation>
    <scope>NUCLEOTIDE SEQUENCE [LARGE SCALE GENOMIC DNA]</scope>
    <source>
        <strain evidence="3 4">KIS83-12</strain>
    </source>
</reference>
<dbReference type="GO" id="GO:0005506">
    <property type="term" value="F:iron ion binding"/>
    <property type="evidence" value="ECO:0007669"/>
    <property type="project" value="InterPro"/>
</dbReference>
<dbReference type="AlphaFoldDB" id="A0A6M2BQ41"/>
<dbReference type="InterPro" id="IPR017972">
    <property type="entry name" value="Cyt_P450_CS"/>
</dbReference>
<evidence type="ECO:0000256" key="1">
    <source>
        <dbReference type="ARBA" id="ARBA00010617"/>
    </source>
</evidence>
<protein>
    <submittedName>
        <fullName evidence="3">Cytochrome P450</fullName>
    </submittedName>
</protein>
<organism evidence="3 4">
    <name type="scientific">Solimonas terrae</name>
    <dbReference type="NCBI Taxonomy" id="1396819"/>
    <lineage>
        <taxon>Bacteria</taxon>
        <taxon>Pseudomonadati</taxon>
        <taxon>Pseudomonadota</taxon>
        <taxon>Gammaproteobacteria</taxon>
        <taxon>Nevskiales</taxon>
        <taxon>Nevskiaceae</taxon>
        <taxon>Solimonas</taxon>
    </lineage>
</organism>
<comment type="similarity">
    <text evidence="1 2">Belongs to the cytochrome P450 family.</text>
</comment>
<dbReference type="GO" id="GO:0016705">
    <property type="term" value="F:oxidoreductase activity, acting on paired donors, with incorporation or reduction of molecular oxygen"/>
    <property type="evidence" value="ECO:0007669"/>
    <property type="project" value="InterPro"/>
</dbReference>
<keyword evidence="2" id="KW-0408">Iron</keyword>
<keyword evidence="4" id="KW-1185">Reference proteome</keyword>
<keyword evidence="2" id="KW-0503">Monooxygenase</keyword>
<sequence length="408" mass="45797">METTLKPKVPDHVPAELVHDFDIYNDEQIKRDLHAAYARLHREAPPVFYTPANGGHWLITRHDLMSEVVRDFETFSARESQIPRVENAPLLIPLNLDPPEHTWYRQAVAPFFGPRSVAAREAELRDFAREVVGKVAAKGSCDFVRDVAAPFPVTVFMRMMGFPPERFDDFRALADRFFNAREPQEIGAVSQAIIGELMGLIEVKRAQAAAGGEKVDLLSQLLDAKINGGPIQADKLIALCFLLFLGGLDTVTNALSFAIRYLAGDKPLQKRLREDPDALMPFVEEAIRLYGVVNTPRLVTHDCEKLGVKFRAGDMVLCLLPMAGWDAMKNDSPEKFDIDRKARSYLTFSTGPHLCLGHFLARLELRILYAEWIRQIGEFSLADGYLPSYRAGMVMSLESLPLTWKTAG</sequence>
<dbReference type="RefSeq" id="WP_166253540.1">
    <property type="nucleotide sequence ID" value="NZ_JAAMOW010000003.1"/>
</dbReference>
<dbReference type="PROSITE" id="PS00086">
    <property type="entry name" value="CYTOCHROME_P450"/>
    <property type="match status" value="1"/>
</dbReference>
<dbReference type="PANTHER" id="PTHR46696">
    <property type="entry name" value="P450, PUTATIVE (EUROFUNG)-RELATED"/>
    <property type="match status" value="1"/>
</dbReference>
<keyword evidence="2" id="KW-0560">Oxidoreductase</keyword>
<dbReference type="PANTHER" id="PTHR46696:SF6">
    <property type="entry name" value="P450, PUTATIVE (EUROFUNG)-RELATED"/>
    <property type="match status" value="1"/>
</dbReference>
<comment type="caution">
    <text evidence="3">The sequence shown here is derived from an EMBL/GenBank/DDBJ whole genome shotgun (WGS) entry which is preliminary data.</text>
</comment>
<dbReference type="GO" id="GO:0004497">
    <property type="term" value="F:monooxygenase activity"/>
    <property type="evidence" value="ECO:0007669"/>
    <property type="project" value="UniProtKB-KW"/>
</dbReference>
<dbReference type="PRINTS" id="PR00385">
    <property type="entry name" value="P450"/>
</dbReference>
<dbReference type="Proteomes" id="UP000472676">
    <property type="component" value="Unassembled WGS sequence"/>
</dbReference>
<dbReference type="EMBL" id="JAAMOW010000003">
    <property type="protein sequence ID" value="NGY04341.1"/>
    <property type="molecule type" value="Genomic_DNA"/>
</dbReference>
<evidence type="ECO:0000313" key="4">
    <source>
        <dbReference type="Proteomes" id="UP000472676"/>
    </source>
</evidence>
<dbReference type="InterPro" id="IPR002397">
    <property type="entry name" value="Cyt_P450_B"/>
</dbReference>
<dbReference type="SUPFAM" id="SSF48264">
    <property type="entry name" value="Cytochrome P450"/>
    <property type="match status" value="1"/>
</dbReference>
<proteinExistence type="inferred from homology"/>
<dbReference type="InterPro" id="IPR001128">
    <property type="entry name" value="Cyt_P450"/>
</dbReference>
<gene>
    <name evidence="3" type="ORF">G7Y85_06165</name>
</gene>
<name>A0A6M2BQ41_9GAMM</name>
<dbReference type="PRINTS" id="PR00359">
    <property type="entry name" value="BP450"/>
</dbReference>
<evidence type="ECO:0000313" key="3">
    <source>
        <dbReference type="EMBL" id="NGY04341.1"/>
    </source>
</evidence>
<evidence type="ECO:0000256" key="2">
    <source>
        <dbReference type="RuleBase" id="RU000461"/>
    </source>
</evidence>
<keyword evidence="2" id="KW-0479">Metal-binding</keyword>
<dbReference type="Gene3D" id="1.10.630.10">
    <property type="entry name" value="Cytochrome P450"/>
    <property type="match status" value="1"/>
</dbReference>
<dbReference type="InterPro" id="IPR036396">
    <property type="entry name" value="Cyt_P450_sf"/>
</dbReference>